<dbReference type="RefSeq" id="WP_110027510.1">
    <property type="nucleotide sequence ID" value="NZ_QGTS01000014.1"/>
</dbReference>
<proteinExistence type="predicted"/>
<dbReference type="EMBL" id="QGTS01000014">
    <property type="protein sequence ID" value="PWW04962.1"/>
    <property type="molecule type" value="Genomic_DNA"/>
</dbReference>
<dbReference type="AlphaFoldDB" id="A0A317PTF1"/>
<organism evidence="1 2">
    <name type="scientific">Mangrovibacter plantisponsor</name>
    <dbReference type="NCBI Taxonomy" id="451513"/>
    <lineage>
        <taxon>Bacteria</taxon>
        <taxon>Pseudomonadati</taxon>
        <taxon>Pseudomonadota</taxon>
        <taxon>Gammaproteobacteria</taxon>
        <taxon>Enterobacterales</taxon>
        <taxon>Enterobacteriaceae</taxon>
        <taxon>Mangrovibacter</taxon>
    </lineage>
</organism>
<evidence type="ECO:0000313" key="1">
    <source>
        <dbReference type="EMBL" id="PWW04962.1"/>
    </source>
</evidence>
<protein>
    <submittedName>
        <fullName evidence="1">Uncharacterized protein</fullName>
    </submittedName>
</protein>
<gene>
    <name evidence="1" type="ORF">DES37_11458</name>
</gene>
<dbReference type="OrthoDB" id="9938987at2"/>
<reference evidence="1 2" key="1">
    <citation type="submission" date="2018-05" db="EMBL/GenBank/DDBJ databases">
        <title>Genomic Encyclopedia of Type Strains, Phase IV (KMG-IV): sequencing the most valuable type-strain genomes for metagenomic binning, comparative biology and taxonomic classification.</title>
        <authorList>
            <person name="Goeker M."/>
        </authorList>
    </citation>
    <scope>NUCLEOTIDE SEQUENCE [LARGE SCALE GENOMIC DNA]</scope>
    <source>
        <strain evidence="1 2">DSM 19579</strain>
    </source>
</reference>
<name>A0A317PTF1_9ENTR</name>
<comment type="caution">
    <text evidence="1">The sequence shown here is derived from an EMBL/GenBank/DDBJ whole genome shotgun (WGS) entry which is preliminary data.</text>
</comment>
<dbReference type="Proteomes" id="UP000246744">
    <property type="component" value="Unassembled WGS sequence"/>
</dbReference>
<evidence type="ECO:0000313" key="2">
    <source>
        <dbReference type="Proteomes" id="UP000246744"/>
    </source>
</evidence>
<keyword evidence="2" id="KW-1185">Reference proteome</keyword>
<sequence>MKIIEEHKFYSNDMDKEEQDKEIWVDGKLTYTIHDGLENEDTDQLSPFEDQQVLQTLFFTDKGTVQHNHEDDSFYFRLADDVTMASYVDGELMPEDPDGKFNDFITFANGVSTK</sequence>
<accession>A0A317PTF1</accession>